<name>A0A1A9URE5_GLOAU</name>
<sequence>MFPSNLNEKISPEELQSLYRQSVDVLRAAELRALKNDAKLRAVHCTKTYTEFKDIVDAAHLEPITKQDKMNAKTKTHLWNNVAREADM</sequence>
<dbReference type="PANTHER" id="PTHR28572:SF1">
    <property type="entry name" value="COILED-COIL DOMAIN-CONTAINING PROTEIN 103"/>
    <property type="match status" value="1"/>
</dbReference>
<proteinExistence type="predicted"/>
<dbReference type="GO" id="GO:0005576">
    <property type="term" value="C:extracellular region"/>
    <property type="evidence" value="ECO:0007669"/>
    <property type="project" value="GOC"/>
</dbReference>
<dbReference type="Pfam" id="PF15867">
    <property type="entry name" value="Dynein_attach_N"/>
    <property type="match status" value="1"/>
</dbReference>
<dbReference type="STRING" id="7395.A0A1A9URE5"/>
<reference evidence="2" key="1">
    <citation type="submission" date="2020-05" db="UniProtKB">
        <authorList>
            <consortium name="EnsemblMetazoa"/>
        </authorList>
    </citation>
    <scope>IDENTIFICATION</scope>
    <source>
        <strain evidence="2">TTRI</strain>
    </source>
</reference>
<dbReference type="GO" id="GO:0003351">
    <property type="term" value="P:epithelial cilium movement involved in extracellular fluid movement"/>
    <property type="evidence" value="ECO:0007669"/>
    <property type="project" value="TreeGrafter"/>
</dbReference>
<dbReference type="EnsemblMetazoa" id="GAUT012950-RA">
    <property type="protein sequence ID" value="GAUT012950-PA"/>
    <property type="gene ID" value="GAUT012950"/>
</dbReference>
<dbReference type="GO" id="GO:0007368">
    <property type="term" value="P:determination of left/right symmetry"/>
    <property type="evidence" value="ECO:0007669"/>
    <property type="project" value="TreeGrafter"/>
</dbReference>
<dbReference type="InterPro" id="IPR031733">
    <property type="entry name" value="Dynein_attach_N"/>
</dbReference>
<dbReference type="Proteomes" id="UP000078200">
    <property type="component" value="Unassembled WGS sequence"/>
</dbReference>
<dbReference type="GO" id="GO:0036157">
    <property type="term" value="C:outer dynein arm"/>
    <property type="evidence" value="ECO:0007669"/>
    <property type="project" value="InterPro"/>
</dbReference>
<protein>
    <recommendedName>
        <fullName evidence="1">Dynein attachment factor N-terminal domain-containing protein</fullName>
    </recommendedName>
</protein>
<dbReference type="InterPro" id="IPR042422">
    <property type="entry name" value="CC103"/>
</dbReference>
<dbReference type="GO" id="GO:0036159">
    <property type="term" value="P:inner dynein arm assembly"/>
    <property type="evidence" value="ECO:0007669"/>
    <property type="project" value="TreeGrafter"/>
</dbReference>
<dbReference type="PANTHER" id="PTHR28572">
    <property type="entry name" value="COILED-COIL DOMAIN-CONTAINING PROTEIN 103"/>
    <property type="match status" value="1"/>
</dbReference>
<feature type="domain" description="Dynein attachment factor N-terminal" evidence="1">
    <location>
        <begin position="15"/>
        <end position="80"/>
    </location>
</feature>
<evidence type="ECO:0000313" key="3">
    <source>
        <dbReference type="Proteomes" id="UP000078200"/>
    </source>
</evidence>
<evidence type="ECO:0000259" key="1">
    <source>
        <dbReference type="Pfam" id="PF15867"/>
    </source>
</evidence>
<accession>A0A1A9URE5</accession>
<dbReference type="VEuPathDB" id="VectorBase:GAUT012950"/>
<dbReference type="AlphaFoldDB" id="A0A1A9URE5"/>
<evidence type="ECO:0000313" key="2">
    <source>
        <dbReference type="EnsemblMetazoa" id="GAUT012950-PA"/>
    </source>
</evidence>
<organism evidence="2 3">
    <name type="scientific">Glossina austeni</name>
    <name type="common">Savannah tsetse fly</name>
    <dbReference type="NCBI Taxonomy" id="7395"/>
    <lineage>
        <taxon>Eukaryota</taxon>
        <taxon>Metazoa</taxon>
        <taxon>Ecdysozoa</taxon>
        <taxon>Arthropoda</taxon>
        <taxon>Hexapoda</taxon>
        <taxon>Insecta</taxon>
        <taxon>Pterygota</taxon>
        <taxon>Neoptera</taxon>
        <taxon>Endopterygota</taxon>
        <taxon>Diptera</taxon>
        <taxon>Brachycera</taxon>
        <taxon>Muscomorpha</taxon>
        <taxon>Hippoboscoidea</taxon>
        <taxon>Glossinidae</taxon>
        <taxon>Glossina</taxon>
    </lineage>
</organism>
<keyword evidence="3" id="KW-1185">Reference proteome</keyword>